<comment type="similarity">
    <text evidence="2 10">Belongs to the SecG family.</text>
</comment>
<evidence type="ECO:0000256" key="8">
    <source>
        <dbReference type="ARBA" id="ARBA00023010"/>
    </source>
</evidence>
<evidence type="ECO:0000256" key="2">
    <source>
        <dbReference type="ARBA" id="ARBA00008445"/>
    </source>
</evidence>
<dbReference type="Pfam" id="PF03840">
    <property type="entry name" value="SecG"/>
    <property type="match status" value="1"/>
</dbReference>
<reference evidence="12 13" key="1">
    <citation type="submission" date="2023-01" db="EMBL/GenBank/DDBJ databases">
        <title>Description of Helicobacter ibis sp. nov. isolated from faecal droppings of black-faced ibis (Theristicus melanopis).</title>
        <authorList>
            <person name="Lopez-Cantillo M."/>
            <person name="Vidal-Veuthey B."/>
            <person name="Mella A."/>
            <person name="De La Haba R."/>
            <person name="Collado L."/>
        </authorList>
    </citation>
    <scope>NUCLEOTIDE SEQUENCE [LARGE SCALE GENOMIC DNA]</scope>
    <source>
        <strain evidence="12 13">A82</strain>
    </source>
</reference>
<keyword evidence="13" id="KW-1185">Reference proteome</keyword>
<comment type="caution">
    <text evidence="10">Lacks conserved residue(s) required for the propagation of feature annotation.</text>
</comment>
<dbReference type="PANTHER" id="PTHR34182">
    <property type="entry name" value="PROTEIN-EXPORT MEMBRANE PROTEIN SECG"/>
    <property type="match status" value="1"/>
</dbReference>
<dbReference type="EMBL" id="JAQHXR010000004">
    <property type="protein sequence ID" value="MDA3969513.1"/>
    <property type="molecule type" value="Genomic_DNA"/>
</dbReference>
<feature type="compositionally biased region" description="Polar residues" evidence="11">
    <location>
        <begin position="91"/>
        <end position="105"/>
    </location>
</feature>
<comment type="function">
    <text evidence="10">Involved in protein export. Participates in an early event of protein translocation.</text>
</comment>
<keyword evidence="6 10" id="KW-0653">Protein transport</keyword>
<dbReference type="NCBIfam" id="TIGR00810">
    <property type="entry name" value="secG"/>
    <property type="match status" value="1"/>
</dbReference>
<evidence type="ECO:0000256" key="10">
    <source>
        <dbReference type="RuleBase" id="RU365087"/>
    </source>
</evidence>
<organism evidence="12 13">
    <name type="scientific">Helicobacter ibis</name>
    <dbReference type="NCBI Taxonomy" id="2962633"/>
    <lineage>
        <taxon>Bacteria</taxon>
        <taxon>Pseudomonadati</taxon>
        <taxon>Campylobacterota</taxon>
        <taxon>Epsilonproteobacteria</taxon>
        <taxon>Campylobacterales</taxon>
        <taxon>Helicobacteraceae</taxon>
        <taxon>Helicobacter</taxon>
    </lineage>
</organism>
<name>A0ABT4VH59_9HELI</name>
<feature type="transmembrane region" description="Helical" evidence="10">
    <location>
        <begin position="50"/>
        <end position="73"/>
    </location>
</feature>
<dbReference type="InterPro" id="IPR004692">
    <property type="entry name" value="SecG"/>
</dbReference>
<evidence type="ECO:0000256" key="1">
    <source>
        <dbReference type="ARBA" id="ARBA00004651"/>
    </source>
</evidence>
<dbReference type="Proteomes" id="UP001210261">
    <property type="component" value="Unassembled WGS sequence"/>
</dbReference>
<comment type="caution">
    <text evidence="12">The sequence shown here is derived from an EMBL/GenBank/DDBJ whole genome shotgun (WGS) entry which is preliminary data.</text>
</comment>
<comment type="subcellular location">
    <subcellularLocation>
        <location evidence="1 10">Cell membrane</location>
        <topology evidence="1 10">Multi-pass membrane protein</topology>
    </subcellularLocation>
</comment>
<dbReference type="PRINTS" id="PR01651">
    <property type="entry name" value="SECGEXPORT"/>
</dbReference>
<evidence type="ECO:0000256" key="3">
    <source>
        <dbReference type="ARBA" id="ARBA00022448"/>
    </source>
</evidence>
<dbReference type="RefSeq" id="WP_271021868.1">
    <property type="nucleotide sequence ID" value="NZ_JAQHXR010000004.1"/>
</dbReference>
<feature type="region of interest" description="Disordered" evidence="11">
    <location>
        <begin position="91"/>
        <end position="120"/>
    </location>
</feature>
<keyword evidence="9 10" id="KW-0472">Membrane</keyword>
<keyword evidence="7 10" id="KW-1133">Transmembrane helix</keyword>
<evidence type="ECO:0000256" key="11">
    <source>
        <dbReference type="SAM" id="MobiDB-lite"/>
    </source>
</evidence>
<proteinExistence type="inferred from homology"/>
<evidence type="ECO:0000256" key="6">
    <source>
        <dbReference type="ARBA" id="ARBA00022927"/>
    </source>
</evidence>
<evidence type="ECO:0000256" key="7">
    <source>
        <dbReference type="ARBA" id="ARBA00022989"/>
    </source>
</evidence>
<keyword evidence="5 10" id="KW-0812">Transmembrane</keyword>
<evidence type="ECO:0000256" key="9">
    <source>
        <dbReference type="ARBA" id="ARBA00023136"/>
    </source>
</evidence>
<feature type="compositionally biased region" description="Basic and acidic residues" evidence="11">
    <location>
        <begin position="110"/>
        <end position="120"/>
    </location>
</feature>
<keyword evidence="3 10" id="KW-0813">Transport</keyword>
<sequence>MGDILLVLQFILAIVITLVVLLQKSANMGFSSYSGSNDGLFGARGPAGFLAKLTFFMGFLFVMNTIALGYIYMQDSKKSITDNIQIPVSVPQNIDNNSSAVSVPQSPKIPDTKEDTNTTK</sequence>
<evidence type="ECO:0000256" key="5">
    <source>
        <dbReference type="ARBA" id="ARBA00022692"/>
    </source>
</evidence>
<keyword evidence="8 10" id="KW-0811">Translocation</keyword>
<protein>
    <recommendedName>
        <fullName evidence="10">Protein-export membrane protein SecG</fullName>
    </recommendedName>
</protein>
<dbReference type="PANTHER" id="PTHR34182:SF1">
    <property type="entry name" value="PROTEIN-EXPORT MEMBRANE PROTEIN SECG"/>
    <property type="match status" value="1"/>
</dbReference>
<accession>A0ABT4VH59</accession>
<evidence type="ECO:0000256" key="4">
    <source>
        <dbReference type="ARBA" id="ARBA00022475"/>
    </source>
</evidence>
<keyword evidence="4 10" id="KW-1003">Cell membrane</keyword>
<gene>
    <name evidence="12" type="primary">secG</name>
    <name evidence="12" type="ORF">PF021_07520</name>
</gene>
<evidence type="ECO:0000313" key="13">
    <source>
        <dbReference type="Proteomes" id="UP001210261"/>
    </source>
</evidence>
<evidence type="ECO:0000313" key="12">
    <source>
        <dbReference type="EMBL" id="MDA3969513.1"/>
    </source>
</evidence>